<keyword evidence="2" id="KW-0812">Transmembrane</keyword>
<dbReference type="InterPro" id="IPR011993">
    <property type="entry name" value="PH-like_dom_sf"/>
</dbReference>
<feature type="region of interest" description="Disordered" evidence="1">
    <location>
        <begin position="646"/>
        <end position="674"/>
    </location>
</feature>
<evidence type="ECO:0000313" key="3">
    <source>
        <dbReference type="EMBL" id="ETO31181.1"/>
    </source>
</evidence>
<dbReference type="EMBL" id="ASPP01005093">
    <property type="protein sequence ID" value="ETO31181.1"/>
    <property type="molecule type" value="Genomic_DNA"/>
</dbReference>
<dbReference type="AlphaFoldDB" id="X6NYX2"/>
<name>X6NYX2_RETFI</name>
<evidence type="ECO:0008006" key="5">
    <source>
        <dbReference type="Google" id="ProtNLM"/>
    </source>
</evidence>
<evidence type="ECO:0000256" key="2">
    <source>
        <dbReference type="SAM" id="Phobius"/>
    </source>
</evidence>
<feature type="transmembrane region" description="Helical" evidence="2">
    <location>
        <begin position="233"/>
        <end position="251"/>
    </location>
</feature>
<feature type="compositionally biased region" description="Basic and acidic residues" evidence="1">
    <location>
        <begin position="184"/>
        <end position="201"/>
    </location>
</feature>
<feature type="compositionally biased region" description="Basic and acidic residues" evidence="1">
    <location>
        <begin position="646"/>
        <end position="664"/>
    </location>
</feature>
<sequence>MFFTSPLVLYKAFLVCMTSKKKERLIIIKKMDTICLIFFICFARTQTPKEMYDELIEAKKEIACKRSKKQQQNITIATSITCNVSIFIFRKSGKFKALKTGRHLFKIKCRLKCPNLSNQIGFLTNPQCVEMPNASSLHLSQCPEIGLSYYLMSNGKLYYYNGFENKRRCYMEEELPNGNTLSANKREEKTTDTLDKKELKKSRDDSSKENFAEVKWRSGDTIVLLLDCDSQQIIFYVNHFLVGLTIVIMNVSNNFKDYLHACCRLLPFFFFLCVFLTLAQDAFKPVKNIKLKVNYYHCQNKEMFVFRDYPFFAMLFNIDPDKNRTVQVKQIVRNWLRNNISSTNLVWLVDVIEIIAHYYGGTIGQQFTIGQLVFLCSQDPKDENKERVIKVESDTYGTPVKISWGRTPNRHIYLHDIDYITHGHYTPNFLLRSQQEEPHSLLDPLNCISIVSKKKNPINSHIIIDLIFENVSTAQQWVTMLRSSLDQSDEWSQKQSEQCLDMLLHQSRPINSNISEKTITNEKASFVTMYNKVIDTALSLIKEENYISTDARILRARVNCDDMWELCQEMNLSPDEWKEWLTDMVHEELSQTQSLLYYPSTDAVDINDQQNNLLWNVFMDDFMNHNIEFGVKNDDLDDIKKEEREKAYLSKKEDASDEKTRVEDEKEDGACLIM</sequence>
<evidence type="ECO:0000256" key="1">
    <source>
        <dbReference type="SAM" id="MobiDB-lite"/>
    </source>
</evidence>
<keyword evidence="2" id="KW-1133">Transmembrane helix</keyword>
<dbReference type="Gene3D" id="2.30.29.30">
    <property type="entry name" value="Pleckstrin-homology domain (PH domain)/Phosphotyrosine-binding domain (PTB)"/>
    <property type="match status" value="1"/>
</dbReference>
<keyword evidence="4" id="KW-1185">Reference proteome</keyword>
<reference evidence="3 4" key="1">
    <citation type="journal article" date="2013" name="Curr. Biol.">
        <title>The Genome of the Foraminiferan Reticulomyxa filosa.</title>
        <authorList>
            <person name="Glockner G."/>
            <person name="Hulsmann N."/>
            <person name="Schleicher M."/>
            <person name="Noegel A.A."/>
            <person name="Eichinger L."/>
            <person name="Gallinger C."/>
            <person name="Pawlowski J."/>
            <person name="Sierra R."/>
            <person name="Euteneuer U."/>
            <person name="Pillet L."/>
            <person name="Moustafa A."/>
            <person name="Platzer M."/>
            <person name="Groth M."/>
            <person name="Szafranski K."/>
            <person name="Schliwa M."/>
        </authorList>
    </citation>
    <scope>NUCLEOTIDE SEQUENCE [LARGE SCALE GENOMIC DNA]</scope>
</reference>
<accession>X6NYX2</accession>
<keyword evidence="2" id="KW-0472">Membrane</keyword>
<organism evidence="3 4">
    <name type="scientific">Reticulomyxa filosa</name>
    <dbReference type="NCBI Taxonomy" id="46433"/>
    <lineage>
        <taxon>Eukaryota</taxon>
        <taxon>Sar</taxon>
        <taxon>Rhizaria</taxon>
        <taxon>Retaria</taxon>
        <taxon>Foraminifera</taxon>
        <taxon>Monothalamids</taxon>
        <taxon>Reticulomyxidae</taxon>
        <taxon>Reticulomyxa</taxon>
    </lineage>
</organism>
<evidence type="ECO:0000313" key="4">
    <source>
        <dbReference type="Proteomes" id="UP000023152"/>
    </source>
</evidence>
<feature type="transmembrane region" description="Helical" evidence="2">
    <location>
        <begin position="258"/>
        <end position="279"/>
    </location>
</feature>
<protein>
    <recommendedName>
        <fullName evidence="5">PH domain-containing protein</fullName>
    </recommendedName>
</protein>
<feature type="region of interest" description="Disordered" evidence="1">
    <location>
        <begin position="180"/>
        <end position="201"/>
    </location>
</feature>
<dbReference type="Proteomes" id="UP000023152">
    <property type="component" value="Unassembled WGS sequence"/>
</dbReference>
<proteinExistence type="predicted"/>
<gene>
    <name evidence="3" type="ORF">RFI_05937</name>
</gene>
<comment type="caution">
    <text evidence="3">The sequence shown here is derived from an EMBL/GenBank/DDBJ whole genome shotgun (WGS) entry which is preliminary data.</text>
</comment>